<evidence type="ECO:0000313" key="9">
    <source>
        <dbReference type="EMBL" id="SEG55990.1"/>
    </source>
</evidence>
<dbReference type="GO" id="GO:0003677">
    <property type="term" value="F:DNA binding"/>
    <property type="evidence" value="ECO:0007669"/>
    <property type="project" value="TreeGrafter"/>
</dbReference>
<feature type="site" description="Electron transfer via tryptophanyl radical" evidence="6">
    <location>
        <position position="341"/>
    </location>
</feature>
<feature type="binding site" evidence="5">
    <location>
        <begin position="226"/>
        <end position="230"/>
    </location>
    <ligand>
        <name>FAD</name>
        <dbReference type="ChEBI" id="CHEBI:57692"/>
    </ligand>
</feature>
<dbReference type="Proteomes" id="UP000236738">
    <property type="component" value="Unassembled WGS sequence"/>
</dbReference>
<dbReference type="InterPro" id="IPR014729">
    <property type="entry name" value="Rossmann-like_a/b/a_fold"/>
</dbReference>
<dbReference type="GO" id="GO:0006950">
    <property type="term" value="P:response to stress"/>
    <property type="evidence" value="ECO:0007669"/>
    <property type="project" value="UniProtKB-ARBA"/>
</dbReference>
<evidence type="ECO:0000256" key="4">
    <source>
        <dbReference type="ARBA" id="ARBA00022991"/>
    </source>
</evidence>
<proteinExistence type="inferred from homology"/>
<dbReference type="InterPro" id="IPR018394">
    <property type="entry name" value="DNA_photolyase_1_CS_C"/>
</dbReference>
<dbReference type="Gene3D" id="3.40.50.620">
    <property type="entry name" value="HUPs"/>
    <property type="match status" value="1"/>
</dbReference>
<protein>
    <submittedName>
        <fullName evidence="9">Deoxyribodipyrimidine photo-lyase</fullName>
    </submittedName>
</protein>
<evidence type="ECO:0000256" key="7">
    <source>
        <dbReference type="RuleBase" id="RU004182"/>
    </source>
</evidence>
<dbReference type="GO" id="GO:0003904">
    <property type="term" value="F:deoxyribodipyrimidine photo-lyase activity"/>
    <property type="evidence" value="ECO:0007669"/>
    <property type="project" value="TreeGrafter"/>
</dbReference>
<dbReference type="AlphaFoldDB" id="A0A1H6B5T8"/>
<sequence length="434" mass="51355">MSEKINIFWFRRDLRLDDNHGLFVALQSDLKVLPIFIFDEEILSKLPSKKDARVEFIHNSLEKLNESLKSIGKGIQYYHGNVLNIFKELVSKYKIEKVFTNEDYEPQAIARDYDIEKLLISQNIGFESFKDQVIFHKDEVLKADQSPYTIYTPYSKVWLENFKKEPPKNYPSEKHLKNLIDISPKNFGLKDFGFEETEIDFPSQKIDEKLIKDYDINRNDPFADKTSRLSIHLRFGTKSVRKIVEETKNLNEIFLKELIWREFFMQILYHFPKVVNQNFKPKYDGIKWLNNGEDLKKWCEGKTGFPIVDAGMRQLNETGFMHNRVRMIAASFLVKDLLIDWRIGEAYFAEKLLDYELSSNNGNWQWAAGTGCDAAPYFRIFNPTSQQEKFDKDFKYIKKWVPEFGTKDYPQPMIEHKFAREQTLEAYKLALDEK</sequence>
<dbReference type="Pfam" id="PF03441">
    <property type="entry name" value="FAD_binding_7"/>
    <property type="match status" value="1"/>
</dbReference>
<comment type="cofactor">
    <cofactor evidence="1">
        <name>(6R)-5,10-methylene-5,6,7,8-tetrahydrofolate</name>
        <dbReference type="ChEBI" id="CHEBI:15636"/>
    </cofactor>
</comment>
<evidence type="ECO:0000256" key="3">
    <source>
        <dbReference type="ARBA" id="ARBA00022827"/>
    </source>
</evidence>
<organism evidence="9 10">
    <name type="scientific">Halpernia humi</name>
    <dbReference type="NCBI Taxonomy" id="493375"/>
    <lineage>
        <taxon>Bacteria</taxon>
        <taxon>Pseudomonadati</taxon>
        <taxon>Bacteroidota</taxon>
        <taxon>Flavobacteriia</taxon>
        <taxon>Flavobacteriales</taxon>
        <taxon>Weeksellaceae</taxon>
        <taxon>Chryseobacterium group</taxon>
        <taxon>Halpernia</taxon>
    </lineage>
</organism>
<feature type="site" description="Electron transfer via tryptophanyl radical" evidence="6">
    <location>
        <position position="364"/>
    </location>
</feature>
<evidence type="ECO:0000256" key="6">
    <source>
        <dbReference type="PIRSR" id="PIRSR602081-2"/>
    </source>
</evidence>
<dbReference type="Gene3D" id="1.25.40.80">
    <property type="match status" value="1"/>
</dbReference>
<dbReference type="OrthoDB" id="9772484at2"/>
<dbReference type="SUPFAM" id="SSF52425">
    <property type="entry name" value="Cryptochrome/photolyase, N-terminal domain"/>
    <property type="match status" value="1"/>
</dbReference>
<dbReference type="InterPro" id="IPR005101">
    <property type="entry name" value="Cryptochr/Photolyase_FAD-bd"/>
</dbReference>
<feature type="binding site" evidence="5">
    <location>
        <begin position="257"/>
        <end position="264"/>
    </location>
    <ligand>
        <name>FAD</name>
        <dbReference type="ChEBI" id="CHEBI:57692"/>
    </ligand>
</feature>
<keyword evidence="2 5" id="KW-0285">Flavoprotein</keyword>
<dbReference type="SUPFAM" id="SSF48173">
    <property type="entry name" value="Cryptochrome/photolyase FAD-binding domain"/>
    <property type="match status" value="1"/>
</dbReference>
<accession>A0A1H6B5T8</accession>
<reference evidence="10" key="1">
    <citation type="submission" date="2016-10" db="EMBL/GenBank/DDBJ databases">
        <authorList>
            <person name="Varghese N."/>
            <person name="Submissions S."/>
        </authorList>
    </citation>
    <scope>NUCLEOTIDE SEQUENCE [LARGE SCALE GENOMIC DNA]</scope>
    <source>
        <strain evidence="10">DSM 21580</strain>
    </source>
</reference>
<dbReference type="PROSITE" id="PS00394">
    <property type="entry name" value="DNA_PHOTOLYASES_1_1"/>
    <property type="match status" value="1"/>
</dbReference>
<dbReference type="PANTHER" id="PTHR11455:SF9">
    <property type="entry name" value="CRYPTOCHROME CIRCADIAN CLOCK 5 ISOFORM X1"/>
    <property type="match status" value="1"/>
</dbReference>
<dbReference type="EMBL" id="FNUS01000007">
    <property type="protein sequence ID" value="SEG55990.1"/>
    <property type="molecule type" value="Genomic_DNA"/>
</dbReference>
<dbReference type="PANTHER" id="PTHR11455">
    <property type="entry name" value="CRYPTOCHROME"/>
    <property type="match status" value="1"/>
</dbReference>
<dbReference type="InterPro" id="IPR036155">
    <property type="entry name" value="Crypto/Photolyase_N_sf"/>
</dbReference>
<keyword evidence="4 7" id="KW-0157">Chromophore</keyword>
<evidence type="ECO:0000256" key="2">
    <source>
        <dbReference type="ARBA" id="ARBA00022630"/>
    </source>
</evidence>
<dbReference type="RefSeq" id="WP_103914575.1">
    <property type="nucleotide sequence ID" value="NZ_FNUS01000007.1"/>
</dbReference>
<dbReference type="Pfam" id="PF00875">
    <property type="entry name" value="DNA_photolyase"/>
    <property type="match status" value="1"/>
</dbReference>
<feature type="binding site" evidence="5">
    <location>
        <position position="214"/>
    </location>
    <ligand>
        <name>FAD</name>
        <dbReference type="ChEBI" id="CHEBI:57692"/>
    </ligand>
</feature>
<gene>
    <name evidence="9" type="ORF">SAMN05421847_2736</name>
</gene>
<evidence type="ECO:0000313" key="10">
    <source>
        <dbReference type="Proteomes" id="UP000236738"/>
    </source>
</evidence>
<dbReference type="InterPro" id="IPR036134">
    <property type="entry name" value="Crypto/Photolyase_FAD-like_sf"/>
</dbReference>
<evidence type="ECO:0000256" key="1">
    <source>
        <dbReference type="ARBA" id="ARBA00001932"/>
    </source>
</evidence>
<dbReference type="GO" id="GO:0071949">
    <property type="term" value="F:FAD binding"/>
    <property type="evidence" value="ECO:0007669"/>
    <property type="project" value="TreeGrafter"/>
</dbReference>
<feature type="domain" description="Photolyase/cryptochrome alpha/beta" evidence="8">
    <location>
        <begin position="4"/>
        <end position="134"/>
    </location>
</feature>
<feature type="binding site" evidence="5">
    <location>
        <position position="254"/>
    </location>
    <ligand>
        <name>FAD</name>
        <dbReference type="ChEBI" id="CHEBI:57692"/>
    </ligand>
</feature>
<dbReference type="InterPro" id="IPR006050">
    <property type="entry name" value="DNA_photolyase_N"/>
</dbReference>
<name>A0A1H6B5T8_9FLAO</name>
<dbReference type="InterPro" id="IPR002081">
    <property type="entry name" value="Cryptochrome/DNA_photolyase_1"/>
</dbReference>
<dbReference type="PROSITE" id="PS00691">
    <property type="entry name" value="DNA_PHOTOLYASES_1_2"/>
    <property type="match status" value="1"/>
</dbReference>
<dbReference type="PRINTS" id="PR00147">
    <property type="entry name" value="DNAPHOTLYASE"/>
</dbReference>
<dbReference type="GO" id="GO:0006139">
    <property type="term" value="P:nucleobase-containing compound metabolic process"/>
    <property type="evidence" value="ECO:0007669"/>
    <property type="project" value="UniProtKB-ARBA"/>
</dbReference>
<keyword evidence="3 5" id="KW-0274">FAD</keyword>
<evidence type="ECO:0000259" key="8">
    <source>
        <dbReference type="PROSITE" id="PS51645"/>
    </source>
</evidence>
<comment type="cofactor">
    <cofactor evidence="5">
        <name>FAD</name>
        <dbReference type="ChEBI" id="CHEBI:57692"/>
    </cofactor>
    <text evidence="5">Binds 1 FAD per subunit.</text>
</comment>
<keyword evidence="10" id="KW-1185">Reference proteome</keyword>
<dbReference type="Gene3D" id="1.10.579.10">
    <property type="entry name" value="DNA Cyclobutane Dipyrimidine Photolyase, subunit A, domain 3"/>
    <property type="match status" value="1"/>
</dbReference>
<feature type="site" description="Electron transfer via tryptophanyl radical" evidence="6">
    <location>
        <position position="288"/>
    </location>
</feature>
<evidence type="ECO:0000256" key="5">
    <source>
        <dbReference type="PIRSR" id="PIRSR602081-1"/>
    </source>
</evidence>
<keyword evidence="9" id="KW-0456">Lyase</keyword>
<dbReference type="PROSITE" id="PS51645">
    <property type="entry name" value="PHR_CRY_ALPHA_BETA"/>
    <property type="match status" value="1"/>
</dbReference>
<comment type="similarity">
    <text evidence="7">Belongs to the DNA photolyase family.</text>
</comment>